<keyword evidence="7" id="KW-0963">Cytoplasm</keyword>
<dbReference type="GO" id="GO:0009423">
    <property type="term" value="P:chorismate biosynthetic process"/>
    <property type="evidence" value="ECO:0007669"/>
    <property type="project" value="UniProtKB-UniRule"/>
</dbReference>
<dbReference type="InterPro" id="IPR013792">
    <property type="entry name" value="RNA3'P_cycl/enolpyr_Trfase_a/b"/>
</dbReference>
<dbReference type="GO" id="GO:0003866">
    <property type="term" value="F:3-phosphoshikimate 1-carboxyvinyltransferase activity"/>
    <property type="evidence" value="ECO:0007669"/>
    <property type="project" value="UniProtKB-UniRule"/>
</dbReference>
<feature type="binding site" evidence="7">
    <location>
        <position position="316"/>
    </location>
    <ligand>
        <name>3-phosphoshikimate</name>
        <dbReference type="ChEBI" id="CHEBI:145989"/>
    </ligand>
</feature>
<comment type="subunit">
    <text evidence="7">Monomer.</text>
</comment>
<keyword evidence="4 7" id="KW-0808">Transferase</keyword>
<gene>
    <name evidence="7 9" type="primary">aroA</name>
    <name evidence="9" type="ORF">CLOHIR_01484</name>
</gene>
<feature type="binding site" evidence="7">
    <location>
        <position position="21"/>
    </location>
    <ligand>
        <name>3-phosphoshikimate</name>
        <dbReference type="ChEBI" id="CHEBI:145989"/>
    </ligand>
</feature>
<feature type="binding site" evidence="7">
    <location>
        <position position="20"/>
    </location>
    <ligand>
        <name>phosphoenolpyruvate</name>
        <dbReference type="ChEBI" id="CHEBI:58702"/>
    </ligand>
</feature>
<evidence type="ECO:0000256" key="6">
    <source>
        <dbReference type="ARBA" id="ARBA00044633"/>
    </source>
</evidence>
<feature type="binding site" evidence="7">
    <location>
        <position position="194"/>
    </location>
    <ligand>
        <name>3-phosphoshikimate</name>
        <dbReference type="ChEBI" id="CHEBI:145989"/>
    </ligand>
</feature>
<evidence type="ECO:0000256" key="2">
    <source>
        <dbReference type="ARBA" id="ARBA00009948"/>
    </source>
</evidence>
<dbReference type="InterPro" id="IPR001986">
    <property type="entry name" value="Enolpyruvate_Tfrase_dom"/>
</dbReference>
<feature type="binding site" evidence="7">
    <location>
        <position position="20"/>
    </location>
    <ligand>
        <name>3-phosphoshikimate</name>
        <dbReference type="ChEBI" id="CHEBI:145989"/>
    </ligand>
</feature>
<dbReference type="RefSeq" id="WP_006440403.1">
    <property type="nucleotide sequence ID" value="NZ_DS995356.1"/>
</dbReference>
<dbReference type="SUPFAM" id="SSF55205">
    <property type="entry name" value="EPT/RTPC-like"/>
    <property type="match status" value="1"/>
</dbReference>
<evidence type="ECO:0000256" key="5">
    <source>
        <dbReference type="ARBA" id="ARBA00023141"/>
    </source>
</evidence>
<evidence type="ECO:0000259" key="8">
    <source>
        <dbReference type="Pfam" id="PF00275"/>
    </source>
</evidence>
<comment type="caution">
    <text evidence="7">Lacks conserved residue(s) required for the propagation of feature annotation.</text>
</comment>
<dbReference type="AlphaFoldDB" id="B6G028"/>
<name>B6G028_PEPHT</name>
<dbReference type="PANTHER" id="PTHR21090:SF5">
    <property type="entry name" value="PENTAFUNCTIONAL AROM POLYPEPTIDE"/>
    <property type="match status" value="1"/>
</dbReference>
<dbReference type="HAMAP" id="MF_00210">
    <property type="entry name" value="EPSP_synth"/>
    <property type="match status" value="1"/>
</dbReference>
<feature type="binding site" evidence="7">
    <location>
        <position position="343"/>
    </location>
    <ligand>
        <name>3-phosphoshikimate</name>
        <dbReference type="ChEBI" id="CHEBI:145989"/>
    </ligand>
</feature>
<dbReference type="InterPro" id="IPR006264">
    <property type="entry name" value="EPSP_synthase"/>
</dbReference>
<dbReference type="eggNOG" id="COG0128">
    <property type="taxonomic scope" value="Bacteria"/>
</dbReference>
<feature type="binding site" evidence="7">
    <location>
        <position position="25"/>
    </location>
    <ligand>
        <name>3-phosphoshikimate</name>
        <dbReference type="ChEBI" id="CHEBI:145989"/>
    </ligand>
</feature>
<organism evidence="9 10">
    <name type="scientific">Peptacetobacter hiranonis (strain DSM 13275 / JCM 10541 / KCTC 15199 / TO-931)</name>
    <name type="common">Clostridium hiranonis</name>
    <dbReference type="NCBI Taxonomy" id="500633"/>
    <lineage>
        <taxon>Bacteria</taxon>
        <taxon>Bacillati</taxon>
        <taxon>Bacillota</taxon>
        <taxon>Clostridia</taxon>
        <taxon>Peptostreptococcales</taxon>
        <taxon>Peptostreptococcaceae</taxon>
        <taxon>Peptacetobacter</taxon>
    </lineage>
</organism>
<proteinExistence type="inferred from homology"/>
<dbReference type="CDD" id="cd01556">
    <property type="entry name" value="EPSP_synthase"/>
    <property type="match status" value="1"/>
</dbReference>
<comment type="function">
    <text evidence="7">Catalyzes the transfer of the enolpyruvyl moiety of phosphoenolpyruvate (PEP) to the 5-hydroxyl of shikimate-3-phosphate (S3P) to produce enolpyruvyl shikimate-3-phosphate and inorganic phosphate.</text>
</comment>
<accession>B6G028</accession>
<dbReference type="OrthoDB" id="9809920at2"/>
<dbReference type="EMBL" id="ABWP01000060">
    <property type="protein sequence ID" value="EEA84856.1"/>
    <property type="molecule type" value="Genomic_DNA"/>
</dbReference>
<dbReference type="Pfam" id="PF00275">
    <property type="entry name" value="EPSP_synthase"/>
    <property type="match status" value="1"/>
</dbReference>
<keyword evidence="5 7" id="KW-0057">Aromatic amino acid biosynthesis</keyword>
<evidence type="ECO:0000256" key="3">
    <source>
        <dbReference type="ARBA" id="ARBA00022605"/>
    </source>
</evidence>
<evidence type="ECO:0000313" key="10">
    <source>
        <dbReference type="Proteomes" id="UP000003178"/>
    </source>
</evidence>
<feature type="binding site" evidence="7">
    <location>
        <position position="392"/>
    </location>
    <ligand>
        <name>phosphoenolpyruvate</name>
        <dbReference type="ChEBI" id="CHEBI:58702"/>
    </ligand>
</feature>
<reference evidence="9 10" key="1">
    <citation type="submission" date="2008-09" db="EMBL/GenBank/DDBJ databases">
        <authorList>
            <person name="Fulton L."/>
            <person name="Clifton S."/>
            <person name="Fulton B."/>
            <person name="Xu J."/>
            <person name="Minx P."/>
            <person name="Pepin K.H."/>
            <person name="Johnson M."/>
            <person name="Thiruvilangam P."/>
            <person name="Bhonagiri V."/>
            <person name="Nash W.E."/>
            <person name="Mardis E.R."/>
            <person name="Wilson R.K."/>
        </authorList>
    </citation>
    <scope>NUCLEOTIDE SEQUENCE [LARGE SCALE GENOMIC DNA]</scope>
    <source>
        <strain evidence="9 10">DSM 13275</strain>
    </source>
</reference>
<dbReference type="Proteomes" id="UP000003178">
    <property type="component" value="Unassembled WGS sequence"/>
</dbReference>
<comment type="pathway">
    <text evidence="1 7">Metabolic intermediate biosynthesis; chorismate biosynthesis; chorismate from D-erythrose 4-phosphate and phosphoenolpyruvate: step 6/7.</text>
</comment>
<dbReference type="HOGENOM" id="CLU_024321_0_0_9"/>
<feature type="binding site" evidence="7">
    <location>
        <position position="347"/>
    </location>
    <ligand>
        <name>phosphoenolpyruvate</name>
        <dbReference type="ChEBI" id="CHEBI:58702"/>
    </ligand>
</feature>
<dbReference type="InterPro" id="IPR036968">
    <property type="entry name" value="Enolpyruvate_Tfrase_sf"/>
</dbReference>
<feature type="binding site" evidence="7">
    <location>
        <position position="167"/>
    </location>
    <ligand>
        <name>3-phosphoshikimate</name>
        <dbReference type="ChEBI" id="CHEBI:145989"/>
    </ligand>
</feature>
<evidence type="ECO:0000256" key="7">
    <source>
        <dbReference type="HAMAP-Rule" id="MF_00210"/>
    </source>
</evidence>
<dbReference type="GO" id="GO:0009073">
    <property type="term" value="P:aromatic amino acid family biosynthetic process"/>
    <property type="evidence" value="ECO:0007669"/>
    <property type="project" value="UniProtKB-KW"/>
</dbReference>
<feature type="binding site" evidence="7">
    <location>
        <position position="166"/>
    </location>
    <ligand>
        <name>3-phosphoshikimate</name>
        <dbReference type="ChEBI" id="CHEBI:145989"/>
    </ligand>
</feature>
<dbReference type="Gene3D" id="3.65.10.10">
    <property type="entry name" value="Enolpyruvate transferase domain"/>
    <property type="match status" value="2"/>
</dbReference>
<feature type="binding site" evidence="7">
    <location>
        <position position="418"/>
    </location>
    <ligand>
        <name>phosphoenolpyruvate</name>
        <dbReference type="ChEBI" id="CHEBI:58702"/>
    </ligand>
</feature>
<dbReference type="GO" id="GO:0008652">
    <property type="term" value="P:amino acid biosynthetic process"/>
    <property type="evidence" value="ECO:0007669"/>
    <property type="project" value="UniProtKB-KW"/>
</dbReference>
<comment type="subcellular location">
    <subcellularLocation>
        <location evidence="7">Cytoplasm</location>
    </subcellularLocation>
</comment>
<feature type="binding site" evidence="7">
    <location>
        <position position="125"/>
    </location>
    <ligand>
        <name>phosphoenolpyruvate</name>
        <dbReference type="ChEBI" id="CHEBI:58702"/>
    </ligand>
</feature>
<protein>
    <recommendedName>
        <fullName evidence="7">3-phosphoshikimate 1-carboxyvinyltransferase</fullName>
        <ecNumber evidence="7">2.5.1.19</ecNumber>
    </recommendedName>
    <alternativeName>
        <fullName evidence="7">5-enolpyruvylshikimate-3-phosphate synthase</fullName>
        <shortName evidence="7">EPSP synthase</shortName>
        <shortName evidence="7">EPSPS</shortName>
    </alternativeName>
</protein>
<comment type="caution">
    <text evidence="9">The sequence shown here is derived from an EMBL/GenBank/DDBJ whole genome shotgun (WGS) entry which is preliminary data.</text>
</comment>
<dbReference type="PANTHER" id="PTHR21090">
    <property type="entry name" value="AROM/DEHYDROQUINATE SYNTHASE"/>
    <property type="match status" value="1"/>
</dbReference>
<evidence type="ECO:0000256" key="4">
    <source>
        <dbReference type="ARBA" id="ARBA00022679"/>
    </source>
</evidence>
<evidence type="ECO:0000313" key="9">
    <source>
        <dbReference type="EMBL" id="EEA84856.1"/>
    </source>
</evidence>
<dbReference type="NCBIfam" id="TIGR01356">
    <property type="entry name" value="aroA"/>
    <property type="match status" value="1"/>
</dbReference>
<feature type="active site" description="Proton acceptor" evidence="7">
    <location>
        <position position="316"/>
    </location>
</feature>
<reference evidence="9 10" key="2">
    <citation type="submission" date="2008-10" db="EMBL/GenBank/DDBJ databases">
        <title>Draft genome sequence of Clostridium hiranonis (DSM 13275).</title>
        <authorList>
            <person name="Sudarsanam P."/>
            <person name="Ley R."/>
            <person name="Guruge J."/>
            <person name="Turnbaugh P.J."/>
            <person name="Mahowald M."/>
            <person name="Liep D."/>
            <person name="Gordon J."/>
        </authorList>
    </citation>
    <scope>NUCLEOTIDE SEQUENCE [LARGE SCALE GENOMIC DNA]</scope>
    <source>
        <strain evidence="9 10">DSM 13275</strain>
    </source>
</reference>
<evidence type="ECO:0000256" key="1">
    <source>
        <dbReference type="ARBA" id="ARBA00004811"/>
    </source>
</evidence>
<comment type="similarity">
    <text evidence="2 7">Belongs to the EPSP synthase family.</text>
</comment>
<dbReference type="STRING" id="500633.CLOHIR_01484"/>
<comment type="catalytic activity">
    <reaction evidence="6">
        <text>3-phosphoshikimate + phosphoenolpyruvate = 5-O-(1-carboxyvinyl)-3-phosphoshikimate + phosphate</text>
        <dbReference type="Rhea" id="RHEA:21256"/>
        <dbReference type="ChEBI" id="CHEBI:43474"/>
        <dbReference type="ChEBI" id="CHEBI:57701"/>
        <dbReference type="ChEBI" id="CHEBI:58702"/>
        <dbReference type="ChEBI" id="CHEBI:145989"/>
        <dbReference type="EC" id="2.5.1.19"/>
    </reaction>
    <physiologicalReaction direction="left-to-right" evidence="6">
        <dbReference type="Rhea" id="RHEA:21257"/>
    </physiologicalReaction>
</comment>
<keyword evidence="3 7" id="KW-0028">Amino-acid biosynthesis</keyword>
<keyword evidence="10" id="KW-1185">Reference proteome</keyword>
<feature type="binding site" evidence="7">
    <location>
        <position position="168"/>
    </location>
    <ligand>
        <name>3-phosphoshikimate</name>
        <dbReference type="ChEBI" id="CHEBI:145989"/>
    </ligand>
</feature>
<dbReference type="PROSITE" id="PS00885">
    <property type="entry name" value="EPSP_SYNTHASE_2"/>
    <property type="match status" value="1"/>
</dbReference>
<dbReference type="GO" id="GO:0005737">
    <property type="term" value="C:cytoplasm"/>
    <property type="evidence" value="ECO:0007669"/>
    <property type="project" value="UniProtKB-SubCell"/>
</dbReference>
<feature type="binding site" evidence="7">
    <location>
        <position position="168"/>
    </location>
    <ligand>
        <name>phosphoenolpyruvate</name>
        <dbReference type="ChEBI" id="CHEBI:58702"/>
    </ligand>
</feature>
<feature type="binding site" evidence="7">
    <location>
        <position position="97"/>
    </location>
    <ligand>
        <name>phosphoenolpyruvate</name>
        <dbReference type="ChEBI" id="CHEBI:58702"/>
    </ligand>
</feature>
<dbReference type="InterPro" id="IPR023193">
    <property type="entry name" value="EPSP_synthase_CS"/>
</dbReference>
<sequence>MDIRIKPSKLSGDVTIPPSKSFAHRALICAALSEGKSIINNIELSDDIKATLEAVKSFGAVSKVGDTSIEIEGIRKNAGEEIETDNDLHIINCNESGSTLRFMIPIAAVLGYKCRFEMSGNLGKRPLDVYYDIFDKNGVKYEKGENYLEIDGKLGAGEYDIPGNISSQFITGMLFALSMLEDDSVINILDNIESKSYIDITLASLKDFGIEIEHDEYRKFRIKGNQKYNCKRENLDCNEYTVEGDFSQGAFFLCADAIGNDVNVKGLRRNSIQGDKATVDILERMGCERVYDECDDIKMKVNSLNSTVIDATDCPDIIPVLSVCAAFANGTTEIVNAKRLRIKECDRLSAINEELSKLGANIEEREDSLIIYGNGNKKLKGGCEVWSHKDHRICMMLSIASTICEEEIVIKDAECISKSYPRFFEDFEKLGGCVEVIGGDLHE</sequence>
<feature type="domain" description="Enolpyruvate transferase" evidence="8">
    <location>
        <begin position="6"/>
        <end position="426"/>
    </location>
</feature>
<dbReference type="UniPathway" id="UPA00053">
    <property type="reaction ID" value="UER00089"/>
</dbReference>
<dbReference type="PIRSF" id="PIRSF000505">
    <property type="entry name" value="EPSPS"/>
    <property type="match status" value="1"/>
</dbReference>
<dbReference type="EC" id="2.5.1.19" evidence="7"/>